<reference evidence="2 3" key="1">
    <citation type="submission" date="2018-08" db="EMBL/GenBank/DDBJ databases">
        <title>Acidipila sp. 4G-K13, an acidobacterium isolated from forest soil.</title>
        <authorList>
            <person name="Gao Z.-H."/>
            <person name="Qiu L.-H."/>
        </authorList>
    </citation>
    <scope>NUCLEOTIDE SEQUENCE [LARGE SCALE GENOMIC DNA]</scope>
    <source>
        <strain evidence="2 3">4G-K13</strain>
    </source>
</reference>
<dbReference type="InterPro" id="IPR024311">
    <property type="entry name" value="Lipocalin-like"/>
</dbReference>
<dbReference type="EMBL" id="QVQT01000006">
    <property type="protein sequence ID" value="RFU15564.1"/>
    <property type="molecule type" value="Genomic_DNA"/>
</dbReference>
<comment type="caution">
    <text evidence="2">The sequence shown here is derived from an EMBL/GenBank/DDBJ whole genome shotgun (WGS) entry which is preliminary data.</text>
</comment>
<proteinExistence type="predicted"/>
<protein>
    <recommendedName>
        <fullName evidence="1">Lipocalin-like domain-containing protein</fullName>
    </recommendedName>
</protein>
<name>A0A372IKY5_9BACT</name>
<feature type="domain" description="Lipocalin-like" evidence="1">
    <location>
        <begin position="27"/>
        <end position="131"/>
    </location>
</feature>
<dbReference type="OrthoDB" id="8370150at2"/>
<dbReference type="Pfam" id="PF13924">
    <property type="entry name" value="Lipocalin_5"/>
    <property type="match status" value="1"/>
</dbReference>
<evidence type="ECO:0000313" key="3">
    <source>
        <dbReference type="Proteomes" id="UP000264702"/>
    </source>
</evidence>
<evidence type="ECO:0000313" key="2">
    <source>
        <dbReference type="EMBL" id="RFU15564.1"/>
    </source>
</evidence>
<dbReference type="AlphaFoldDB" id="A0A372IKY5"/>
<accession>A0A372IKY5</accession>
<evidence type="ECO:0000259" key="1">
    <source>
        <dbReference type="Pfam" id="PF13924"/>
    </source>
</evidence>
<gene>
    <name evidence="2" type="ORF">D0Y96_16670</name>
</gene>
<keyword evidence="3" id="KW-1185">Reference proteome</keyword>
<sequence length="143" mass="15488">MATVSLSLAHARRKQAASGSDRAALTGAWRLVSLEQPAADGILHRVNCSGLLVYTSDGHMSVQVMDADPAAGASSYSRGGYEASFGTFDLDQNGHTFTFHVEGALVRTLVGQDLLRAYELNGRQLTVKSTNPGEHWRVVWERD</sequence>
<organism evidence="2 3">
    <name type="scientific">Paracidobacterium acidisoli</name>
    <dbReference type="NCBI Taxonomy" id="2303751"/>
    <lineage>
        <taxon>Bacteria</taxon>
        <taxon>Pseudomonadati</taxon>
        <taxon>Acidobacteriota</taxon>
        <taxon>Terriglobia</taxon>
        <taxon>Terriglobales</taxon>
        <taxon>Acidobacteriaceae</taxon>
        <taxon>Paracidobacterium</taxon>
    </lineage>
</organism>
<dbReference type="Proteomes" id="UP000264702">
    <property type="component" value="Unassembled WGS sequence"/>
</dbReference>